<evidence type="ECO:0000256" key="10">
    <source>
        <dbReference type="SAM" id="MobiDB-lite"/>
    </source>
</evidence>
<dbReference type="InterPro" id="IPR023997">
    <property type="entry name" value="TonB-dep_OMP_SusC/RagA_CS"/>
</dbReference>
<dbReference type="OrthoDB" id="9768177at2"/>
<dbReference type="RefSeq" id="WP_130539202.1">
    <property type="nucleotide sequence ID" value="NZ_CP042431.1"/>
</dbReference>
<evidence type="ECO:0000259" key="12">
    <source>
        <dbReference type="Pfam" id="PF00593"/>
    </source>
</evidence>
<keyword evidence="15" id="KW-1185">Reference proteome</keyword>
<dbReference type="InterPro" id="IPR000531">
    <property type="entry name" value="Beta-barrel_TonB"/>
</dbReference>
<comment type="similarity">
    <text evidence="8 9">Belongs to the TonB-dependent receptor family.</text>
</comment>
<dbReference type="SUPFAM" id="SSF49464">
    <property type="entry name" value="Carboxypeptidase regulatory domain-like"/>
    <property type="match status" value="1"/>
</dbReference>
<evidence type="ECO:0000256" key="4">
    <source>
        <dbReference type="ARBA" id="ARBA00022692"/>
    </source>
</evidence>
<dbReference type="EMBL" id="SGXA01000001">
    <property type="protein sequence ID" value="RZS74757.1"/>
    <property type="molecule type" value="Genomic_DNA"/>
</dbReference>
<feature type="domain" description="TonB-dependent receptor-like beta-barrel" evidence="12">
    <location>
        <begin position="387"/>
        <end position="1020"/>
    </location>
</feature>
<dbReference type="AlphaFoldDB" id="A0A4Q7MZP5"/>
<keyword evidence="4 8" id="KW-0812">Transmembrane</keyword>
<keyword evidence="3 8" id="KW-1134">Transmembrane beta strand</keyword>
<sequence length="1064" mass="117232">MKHLSLLLLLVAGLQTISLAQTNQIKGRVTDDSTGAALSDVSVTLPGKTGGTKTNDRGEFTLNIPANSPGKLTLTISLLGYSSQTVTAEPGKNISISLSRTATALEDVVVIGYGTVRRRNLTGSVSSVNSKQLRDVPLSSAAEALTGRLAGVQVTTTEGAPGADVLIRIRGGGSITQDNAPIYIVDGIQVENALSFISPQDIASVDVLKDAATTAIYGARGANGVVIITTKSGKAGKTQVSYNGSFGWREIAKKMDVLNPYDFVMWQWERNKLIPDTSFSRNYGSTWDTMNVYKNSPFINWQEEVFGRKAGYQNHNVSVSGGSQATTFNLSLTSNKEDGIQLETGFDRKIANFKLDHKASDKFKIGFTARYLDQQIQGAGTTNTGTRTTNRLRHSIQYRPYESANAPSVDEFDDELYRNSGNMVNPVLLTQAEYRRQYTRAVNLSGYVSYSILKNLVFRSTIGFDNNNQRTDLFYGKITNTARNNSSLPVASIAQQNSTTFNISNTLQYSLPKFGDHSLDVMVAQEIYETKAKTNTTETRYFPADISPDKALANMGLGSPPPGFQQPRPTSNETPPSRIFSVFGRVNYDWNNKLIAQFTLRADRSSKFKYDNGLLIFPSGSVAYRLIEEKWLSDIAWLSDAKIRAGYGVAGNNRIGDLLYMQLYGVTGEYALGHTVLPGFAPPALANTELKWEKTVSRSVGLDLGFLSNRLQFTVDYYHNKGNDLLLSVAIPPTLGYTSQLQNVGSTSNRGWEFQLNGTPVQRKDFSWTSNFNIAFNKNRVESLGGLKQQTRSAGWQGSDGADDYLVKVGEPVGLMYGFVSDGIFQVSDFDYNAGTGAYTLKAGVANPNAITGLVRPGTMRIKDINGDGRITNDSDRVVLGNANPKFTGGWNNQFQYKNFDLSVFVNFVYGNDVYNANKIEWTDASFPHLNMLSVMKDRWRNIDDNGNLVTDPAELTKLNPNPKMWTPNNGQRYFLTSYAIEDGSFLRLNNITLGYTLPKKISTKARISNLRVYGTVNNLHTWTNYSGYDPEVTARRTDPLTPGVDFAAYPRAVTWVFGLNVTF</sequence>
<evidence type="ECO:0000256" key="7">
    <source>
        <dbReference type="ARBA" id="ARBA00023237"/>
    </source>
</evidence>
<evidence type="ECO:0000256" key="2">
    <source>
        <dbReference type="ARBA" id="ARBA00022448"/>
    </source>
</evidence>
<feature type="chain" id="PRO_5020786248" evidence="11">
    <location>
        <begin position="21"/>
        <end position="1064"/>
    </location>
</feature>
<dbReference type="GO" id="GO:0009279">
    <property type="term" value="C:cell outer membrane"/>
    <property type="evidence" value="ECO:0007669"/>
    <property type="project" value="UniProtKB-SubCell"/>
</dbReference>
<dbReference type="InterPro" id="IPR036942">
    <property type="entry name" value="Beta-barrel_TonB_sf"/>
</dbReference>
<feature type="domain" description="TonB-dependent receptor plug" evidence="13">
    <location>
        <begin position="118"/>
        <end position="225"/>
    </location>
</feature>
<evidence type="ECO:0000256" key="6">
    <source>
        <dbReference type="ARBA" id="ARBA00023136"/>
    </source>
</evidence>
<evidence type="ECO:0000313" key="15">
    <source>
        <dbReference type="Proteomes" id="UP000293874"/>
    </source>
</evidence>
<keyword evidence="5 9" id="KW-0798">TonB box</keyword>
<keyword evidence="11" id="KW-0732">Signal</keyword>
<dbReference type="Gene3D" id="2.60.40.1120">
    <property type="entry name" value="Carboxypeptidase-like, regulatory domain"/>
    <property type="match status" value="1"/>
</dbReference>
<dbReference type="NCBIfam" id="TIGR04056">
    <property type="entry name" value="OMP_RagA_SusC"/>
    <property type="match status" value="1"/>
</dbReference>
<evidence type="ECO:0000256" key="11">
    <source>
        <dbReference type="SAM" id="SignalP"/>
    </source>
</evidence>
<feature type="region of interest" description="Disordered" evidence="10">
    <location>
        <begin position="556"/>
        <end position="575"/>
    </location>
</feature>
<reference evidence="14 15" key="1">
    <citation type="submission" date="2019-02" db="EMBL/GenBank/DDBJ databases">
        <title>Genomic Encyclopedia of Type Strains, Phase IV (KMG-IV): sequencing the most valuable type-strain genomes for metagenomic binning, comparative biology and taxonomic classification.</title>
        <authorList>
            <person name="Goeker M."/>
        </authorList>
    </citation>
    <scope>NUCLEOTIDE SEQUENCE [LARGE SCALE GENOMIC DNA]</scope>
    <source>
        <strain evidence="14 15">DSM 18116</strain>
    </source>
</reference>
<evidence type="ECO:0000256" key="5">
    <source>
        <dbReference type="ARBA" id="ARBA00023077"/>
    </source>
</evidence>
<dbReference type="Gene3D" id="2.40.170.20">
    <property type="entry name" value="TonB-dependent receptor, beta-barrel domain"/>
    <property type="match status" value="1"/>
</dbReference>
<dbReference type="InterPro" id="IPR012910">
    <property type="entry name" value="Plug_dom"/>
</dbReference>
<evidence type="ECO:0000259" key="13">
    <source>
        <dbReference type="Pfam" id="PF07715"/>
    </source>
</evidence>
<dbReference type="InterPro" id="IPR039426">
    <property type="entry name" value="TonB-dep_rcpt-like"/>
</dbReference>
<gene>
    <name evidence="14" type="ORF">EV199_0608</name>
</gene>
<organism evidence="14 15">
    <name type="scientific">Pseudobacter ginsenosidimutans</name>
    <dbReference type="NCBI Taxonomy" id="661488"/>
    <lineage>
        <taxon>Bacteria</taxon>
        <taxon>Pseudomonadati</taxon>
        <taxon>Bacteroidota</taxon>
        <taxon>Chitinophagia</taxon>
        <taxon>Chitinophagales</taxon>
        <taxon>Chitinophagaceae</taxon>
        <taxon>Pseudobacter</taxon>
    </lineage>
</organism>
<dbReference type="InterPro" id="IPR037066">
    <property type="entry name" value="Plug_dom_sf"/>
</dbReference>
<evidence type="ECO:0000256" key="8">
    <source>
        <dbReference type="PROSITE-ProRule" id="PRU01360"/>
    </source>
</evidence>
<name>A0A4Q7MZP5_9BACT</name>
<dbReference type="Pfam" id="PF00593">
    <property type="entry name" value="TonB_dep_Rec_b-barrel"/>
    <property type="match status" value="1"/>
</dbReference>
<evidence type="ECO:0000256" key="3">
    <source>
        <dbReference type="ARBA" id="ARBA00022452"/>
    </source>
</evidence>
<evidence type="ECO:0000256" key="9">
    <source>
        <dbReference type="RuleBase" id="RU003357"/>
    </source>
</evidence>
<dbReference type="Pfam" id="PF07715">
    <property type="entry name" value="Plug"/>
    <property type="match status" value="1"/>
</dbReference>
<dbReference type="Proteomes" id="UP000293874">
    <property type="component" value="Unassembled WGS sequence"/>
</dbReference>
<accession>A0A4Q7MZP5</accession>
<proteinExistence type="inferred from homology"/>
<dbReference type="Pfam" id="PF13715">
    <property type="entry name" value="CarbopepD_reg_2"/>
    <property type="match status" value="1"/>
</dbReference>
<feature type="signal peptide" evidence="11">
    <location>
        <begin position="1"/>
        <end position="20"/>
    </location>
</feature>
<dbReference type="SUPFAM" id="SSF56935">
    <property type="entry name" value="Porins"/>
    <property type="match status" value="1"/>
</dbReference>
<keyword evidence="6 8" id="KW-0472">Membrane</keyword>
<dbReference type="Gene3D" id="2.170.130.10">
    <property type="entry name" value="TonB-dependent receptor, plug domain"/>
    <property type="match status" value="1"/>
</dbReference>
<dbReference type="InterPro" id="IPR023996">
    <property type="entry name" value="TonB-dep_OMP_SusC/RagA"/>
</dbReference>
<dbReference type="PROSITE" id="PS52016">
    <property type="entry name" value="TONB_DEPENDENT_REC_3"/>
    <property type="match status" value="1"/>
</dbReference>
<keyword evidence="7 8" id="KW-0998">Cell outer membrane</keyword>
<comment type="caution">
    <text evidence="14">The sequence shown here is derived from an EMBL/GenBank/DDBJ whole genome shotgun (WGS) entry which is preliminary data.</text>
</comment>
<protein>
    <submittedName>
        <fullName evidence="14">TonB-linked SusC/RagA family outer membrane protein</fullName>
    </submittedName>
</protein>
<evidence type="ECO:0000256" key="1">
    <source>
        <dbReference type="ARBA" id="ARBA00004571"/>
    </source>
</evidence>
<evidence type="ECO:0000313" key="14">
    <source>
        <dbReference type="EMBL" id="RZS74757.1"/>
    </source>
</evidence>
<dbReference type="InterPro" id="IPR008969">
    <property type="entry name" value="CarboxyPept-like_regulatory"/>
</dbReference>
<dbReference type="NCBIfam" id="TIGR04057">
    <property type="entry name" value="SusC_RagA_signa"/>
    <property type="match status" value="1"/>
</dbReference>
<keyword evidence="2 8" id="KW-0813">Transport</keyword>
<dbReference type="FunFam" id="2.170.130.10:FF:000008">
    <property type="entry name" value="SusC/RagA family TonB-linked outer membrane protein"/>
    <property type="match status" value="1"/>
</dbReference>
<comment type="subcellular location">
    <subcellularLocation>
        <location evidence="1 8">Cell outer membrane</location>
        <topology evidence="1 8">Multi-pass membrane protein</topology>
    </subcellularLocation>
</comment>